<protein>
    <submittedName>
        <fullName evidence="11">Putative ABC transport system permease protein</fullName>
    </submittedName>
</protein>
<dbReference type="RefSeq" id="WP_093613061.1">
    <property type="nucleotide sequence ID" value="NZ_FNFF01000009.1"/>
</dbReference>
<dbReference type="OrthoDB" id="9812886at2"/>
<evidence type="ECO:0000256" key="6">
    <source>
        <dbReference type="ARBA" id="ARBA00038076"/>
    </source>
</evidence>
<feature type="transmembrane region" description="Helical" evidence="8">
    <location>
        <begin position="292"/>
        <end position="313"/>
    </location>
</feature>
<comment type="similarity">
    <text evidence="6">Belongs to the ABC-4 integral membrane protein family.</text>
</comment>
<evidence type="ECO:0000259" key="10">
    <source>
        <dbReference type="Pfam" id="PF12704"/>
    </source>
</evidence>
<evidence type="ECO:0000256" key="8">
    <source>
        <dbReference type="SAM" id="Phobius"/>
    </source>
</evidence>
<dbReference type="PANTHER" id="PTHR30572:SF9">
    <property type="entry name" value="ABC TRANSPORTER PERMEASE PROTEIN"/>
    <property type="match status" value="1"/>
</dbReference>
<dbReference type="Proteomes" id="UP000199155">
    <property type="component" value="Unassembled WGS sequence"/>
</dbReference>
<dbReference type="InterPro" id="IPR025857">
    <property type="entry name" value="MacB_PCD"/>
</dbReference>
<evidence type="ECO:0000256" key="5">
    <source>
        <dbReference type="ARBA" id="ARBA00023136"/>
    </source>
</evidence>
<evidence type="ECO:0000256" key="1">
    <source>
        <dbReference type="ARBA" id="ARBA00004651"/>
    </source>
</evidence>
<dbReference type="STRING" id="417292.SAMN05421806_109182"/>
<dbReference type="GO" id="GO:0022857">
    <property type="term" value="F:transmembrane transporter activity"/>
    <property type="evidence" value="ECO:0007669"/>
    <property type="project" value="TreeGrafter"/>
</dbReference>
<evidence type="ECO:0000256" key="3">
    <source>
        <dbReference type="ARBA" id="ARBA00022692"/>
    </source>
</evidence>
<feature type="domain" description="MacB-like periplasmic core" evidence="10">
    <location>
        <begin position="72"/>
        <end position="258"/>
    </location>
</feature>
<keyword evidence="12" id="KW-1185">Reference proteome</keyword>
<dbReference type="PANTHER" id="PTHR30572">
    <property type="entry name" value="MEMBRANE COMPONENT OF TRANSPORTER-RELATED"/>
    <property type="match status" value="1"/>
</dbReference>
<name>A0A1G9DEJ5_9ACTN</name>
<feature type="domain" description="ABC3 transporter permease C-terminal" evidence="9">
    <location>
        <begin position="293"/>
        <end position="360"/>
    </location>
</feature>
<evidence type="ECO:0000313" key="11">
    <source>
        <dbReference type="EMBL" id="SDK62277.1"/>
    </source>
</evidence>
<comment type="subcellular location">
    <subcellularLocation>
        <location evidence="1">Cell membrane</location>
        <topology evidence="1">Multi-pass membrane protein</topology>
    </subcellularLocation>
</comment>
<feature type="transmembrane region" description="Helical" evidence="8">
    <location>
        <begin position="333"/>
        <end position="355"/>
    </location>
</feature>
<keyword evidence="4 8" id="KW-1133">Transmembrane helix</keyword>
<dbReference type="AlphaFoldDB" id="A0A1G9DEJ5"/>
<evidence type="ECO:0000256" key="7">
    <source>
        <dbReference type="SAM" id="MobiDB-lite"/>
    </source>
</evidence>
<dbReference type="GO" id="GO:0005886">
    <property type="term" value="C:plasma membrane"/>
    <property type="evidence" value="ECO:0007669"/>
    <property type="project" value="UniProtKB-SubCell"/>
</dbReference>
<feature type="region of interest" description="Disordered" evidence="7">
    <location>
        <begin position="377"/>
        <end position="400"/>
    </location>
</feature>
<dbReference type="Pfam" id="PF02687">
    <property type="entry name" value="FtsX"/>
    <property type="match status" value="1"/>
</dbReference>
<dbReference type="EMBL" id="FNFF01000009">
    <property type="protein sequence ID" value="SDK62277.1"/>
    <property type="molecule type" value="Genomic_DNA"/>
</dbReference>
<proteinExistence type="inferred from homology"/>
<gene>
    <name evidence="11" type="ORF">SAMN05421806_109182</name>
</gene>
<dbReference type="Pfam" id="PF12704">
    <property type="entry name" value="MacB_PCD"/>
    <property type="match status" value="1"/>
</dbReference>
<keyword evidence="3 8" id="KW-0812">Transmembrane</keyword>
<evidence type="ECO:0000313" key="12">
    <source>
        <dbReference type="Proteomes" id="UP000199155"/>
    </source>
</evidence>
<reference evidence="11 12" key="1">
    <citation type="submission" date="2016-10" db="EMBL/GenBank/DDBJ databases">
        <authorList>
            <person name="de Groot N.N."/>
        </authorList>
    </citation>
    <scope>NUCLEOTIDE SEQUENCE [LARGE SCALE GENOMIC DNA]</scope>
    <source>
        <strain evidence="11 12">CGMCC 4.5727</strain>
    </source>
</reference>
<keyword evidence="5 8" id="KW-0472">Membrane</keyword>
<accession>A0A1G9DEJ5</accession>
<organism evidence="11 12">
    <name type="scientific">Streptomyces indicus</name>
    <dbReference type="NCBI Taxonomy" id="417292"/>
    <lineage>
        <taxon>Bacteria</taxon>
        <taxon>Bacillati</taxon>
        <taxon>Actinomycetota</taxon>
        <taxon>Actinomycetes</taxon>
        <taxon>Kitasatosporales</taxon>
        <taxon>Streptomycetaceae</taxon>
        <taxon>Streptomyces</taxon>
    </lineage>
</organism>
<feature type="transmembrane region" description="Helical" evidence="8">
    <location>
        <begin position="420"/>
        <end position="444"/>
    </location>
</feature>
<keyword evidence="2" id="KW-1003">Cell membrane</keyword>
<dbReference type="InterPro" id="IPR003838">
    <property type="entry name" value="ABC3_permease_C"/>
</dbReference>
<evidence type="ECO:0000256" key="2">
    <source>
        <dbReference type="ARBA" id="ARBA00022475"/>
    </source>
</evidence>
<dbReference type="InterPro" id="IPR050250">
    <property type="entry name" value="Macrolide_Exporter_MacB"/>
</dbReference>
<evidence type="ECO:0000256" key="4">
    <source>
        <dbReference type="ARBA" id="ARBA00022989"/>
    </source>
</evidence>
<sequence>MNFLKRAALSLWSRKARTLLTFSTLVVISVMVLAGVLIKDATARASDAARQKIGAEVGLDVDMDALASSGQLQAPQIRTDTVDRIGRSPLVRKYTYQSFDGASLKGGLKLPGKPLYPEGPTSTLAFGVLDSSLQPDFASGTWKLLSGRPITGADRDRNVVLIEERLARKNNLKTGDRITLGENDPKGRRTAEFTVQGVYRDPSDEQDPEYGLDPANRLFVTAGALSRLNGEQETIARSASFQLRDPAAFEQFKKEAEEAAGDALDGFALGINDKALRQMTGPLSSVAGTATAAMWLIGIAGAAVLALLAMLAVKQRRTEFGVLLALGERKGKLVAQQVVEVLVLAVLAVGLSSLFAQTLTERAGNALVRGEASAAQRKLDAWQPPPPGSTGLQEGTDWDAEPVADADPIDRITVRLDDGALATVAGLGLATGLLATALPAASVLRLSPRSILSKGK</sequence>
<evidence type="ECO:0000259" key="9">
    <source>
        <dbReference type="Pfam" id="PF02687"/>
    </source>
</evidence>